<keyword evidence="3" id="KW-1185">Reference proteome</keyword>
<proteinExistence type="predicted"/>
<keyword evidence="1" id="KW-0732">Signal</keyword>
<dbReference type="EMBL" id="JAVYJV010000024">
    <property type="protein sequence ID" value="KAK4337650.1"/>
    <property type="molecule type" value="Genomic_DNA"/>
</dbReference>
<protein>
    <submittedName>
        <fullName evidence="2">Uncharacterized protein</fullName>
    </submittedName>
</protein>
<dbReference type="Proteomes" id="UP001291623">
    <property type="component" value="Unassembled WGS sequence"/>
</dbReference>
<organism evidence="2 3">
    <name type="scientific">Anisodus tanguticus</name>
    <dbReference type="NCBI Taxonomy" id="243964"/>
    <lineage>
        <taxon>Eukaryota</taxon>
        <taxon>Viridiplantae</taxon>
        <taxon>Streptophyta</taxon>
        <taxon>Embryophyta</taxon>
        <taxon>Tracheophyta</taxon>
        <taxon>Spermatophyta</taxon>
        <taxon>Magnoliopsida</taxon>
        <taxon>eudicotyledons</taxon>
        <taxon>Gunneridae</taxon>
        <taxon>Pentapetalae</taxon>
        <taxon>asterids</taxon>
        <taxon>lamiids</taxon>
        <taxon>Solanales</taxon>
        <taxon>Solanaceae</taxon>
        <taxon>Solanoideae</taxon>
        <taxon>Hyoscyameae</taxon>
        <taxon>Anisodus</taxon>
    </lineage>
</organism>
<dbReference type="AlphaFoldDB" id="A0AAE1QQD7"/>
<reference evidence="2" key="1">
    <citation type="submission" date="2023-12" db="EMBL/GenBank/DDBJ databases">
        <title>Genome assembly of Anisodus tanguticus.</title>
        <authorList>
            <person name="Wang Y.-J."/>
        </authorList>
    </citation>
    <scope>NUCLEOTIDE SEQUENCE</scope>
    <source>
        <strain evidence="2">KB-2021</strain>
        <tissue evidence="2">Leaf</tissue>
    </source>
</reference>
<comment type="caution">
    <text evidence="2">The sequence shown here is derived from an EMBL/GenBank/DDBJ whole genome shotgun (WGS) entry which is preliminary data.</text>
</comment>
<evidence type="ECO:0000313" key="3">
    <source>
        <dbReference type="Proteomes" id="UP001291623"/>
    </source>
</evidence>
<gene>
    <name evidence="2" type="ORF">RND71_042137</name>
</gene>
<name>A0AAE1QQD7_9SOLA</name>
<evidence type="ECO:0000313" key="2">
    <source>
        <dbReference type="EMBL" id="KAK4337650.1"/>
    </source>
</evidence>
<feature type="chain" id="PRO_5042037903" evidence="1">
    <location>
        <begin position="30"/>
        <end position="79"/>
    </location>
</feature>
<evidence type="ECO:0000256" key="1">
    <source>
        <dbReference type="SAM" id="SignalP"/>
    </source>
</evidence>
<accession>A0AAE1QQD7</accession>
<sequence>MERKNFGLFFVLLMIFASQMGIMMPQVEARVCMSPSHGYHGPCLRDTIVLLFAEMKASLVVTVLAYNASAIALSSVNFF</sequence>
<feature type="signal peptide" evidence="1">
    <location>
        <begin position="1"/>
        <end position="29"/>
    </location>
</feature>